<accession>A0A7U9KT53</accession>
<dbReference type="AlphaFoldDB" id="A0A7U9KT53"/>
<name>A0A7U9KT53_9ACTN</name>
<dbReference type="OrthoDB" id="5380902at2"/>
<dbReference type="GeneID" id="95620843"/>
<gene>
    <name evidence="1" type="ORF">OEIGOIKO_01838</name>
</gene>
<proteinExistence type="predicted"/>
<evidence type="ECO:0000313" key="1">
    <source>
        <dbReference type="EMBL" id="GCD34113.1"/>
    </source>
</evidence>
<organism evidence="1 2">
    <name type="scientific">Streptomyces chrestomyceticus JCM 4735</name>
    <dbReference type="NCBI Taxonomy" id="1306181"/>
    <lineage>
        <taxon>Bacteria</taxon>
        <taxon>Bacillati</taxon>
        <taxon>Actinomycetota</taxon>
        <taxon>Actinomycetes</taxon>
        <taxon>Kitasatosporales</taxon>
        <taxon>Streptomycetaceae</taxon>
        <taxon>Streptomyces</taxon>
    </lineage>
</organism>
<dbReference type="EMBL" id="BHZC01000001">
    <property type="protein sequence ID" value="GCD34113.1"/>
    <property type="molecule type" value="Genomic_DNA"/>
</dbReference>
<dbReference type="RefSeq" id="WP_125044442.1">
    <property type="nucleotide sequence ID" value="NZ_BHZC01000001.1"/>
</dbReference>
<comment type="caution">
    <text evidence="1">The sequence shown here is derived from an EMBL/GenBank/DDBJ whole genome shotgun (WGS) entry which is preliminary data.</text>
</comment>
<dbReference type="Proteomes" id="UP000287830">
    <property type="component" value="Unassembled WGS sequence"/>
</dbReference>
<evidence type="ECO:0008006" key="3">
    <source>
        <dbReference type="Google" id="ProtNLM"/>
    </source>
</evidence>
<dbReference type="SUPFAM" id="SSF81606">
    <property type="entry name" value="PP2C-like"/>
    <property type="match status" value="1"/>
</dbReference>
<sequence>MTTSLSCVYVTHLVAPKYGSTEAECEDAVAVLPGCAHDDMLLGPLAAGVCDGATESALAKDWARLLSRTAAEQAMECPELLAGGAAFAAFASSAVARWEPWLAAYTRARVADGRPLKWYEHTKLAEGAYATLLTVRIDPDPGPGPAPDPVACESAAWRWQAAALGDSCLFQLRDDRLLQAFPVATADAFGTAPDLFGSRNHDAVLLARRARFARGRCEPGDRLFLMTDALAAWFLTAADRAGAVRELLDFSGPDDLGAFRTWLDGLRERRQLRNDDVAVVRIDFEGR</sequence>
<dbReference type="InterPro" id="IPR036457">
    <property type="entry name" value="PPM-type-like_dom_sf"/>
</dbReference>
<evidence type="ECO:0000313" key="2">
    <source>
        <dbReference type="Proteomes" id="UP000287830"/>
    </source>
</evidence>
<protein>
    <recommendedName>
        <fullName evidence="3">PPM-type phosphatase domain-containing protein</fullName>
    </recommendedName>
</protein>
<reference evidence="1 2" key="1">
    <citation type="submission" date="2018-11" db="EMBL/GenBank/DDBJ databases">
        <title>Whole genome sequence of Streptomyces chrestomyceticus NBRC 13444(T).</title>
        <authorList>
            <person name="Komaki H."/>
            <person name="Tamura T."/>
        </authorList>
    </citation>
    <scope>NUCLEOTIDE SEQUENCE [LARGE SCALE GENOMIC DNA]</scope>
    <source>
        <strain evidence="1 2">NBRC 13444</strain>
    </source>
</reference>